<feature type="transmembrane region" description="Helical" evidence="1">
    <location>
        <begin position="114"/>
        <end position="136"/>
    </location>
</feature>
<evidence type="ECO:0008006" key="5">
    <source>
        <dbReference type="Google" id="ProtNLM"/>
    </source>
</evidence>
<organism evidence="3 4">
    <name type="scientific">Candidatus Woesebacteria bacterium RIFCSPHIGHO2_01_FULL_40_22</name>
    <dbReference type="NCBI Taxonomy" id="1802499"/>
    <lineage>
        <taxon>Bacteria</taxon>
        <taxon>Candidatus Woeseibacteriota</taxon>
    </lineage>
</organism>
<dbReference type="Pfam" id="PF18895">
    <property type="entry name" value="T4SS_pilin"/>
    <property type="match status" value="1"/>
</dbReference>
<dbReference type="InterPro" id="IPR043993">
    <property type="entry name" value="T4SS_pilin"/>
</dbReference>
<feature type="transmembrane region" description="Helical" evidence="1">
    <location>
        <begin position="157"/>
        <end position="184"/>
    </location>
</feature>
<accession>A0A1F7YFW2</accession>
<evidence type="ECO:0000313" key="3">
    <source>
        <dbReference type="EMBL" id="OGM26221.1"/>
    </source>
</evidence>
<comment type="caution">
    <text evidence="3">The sequence shown here is derived from an EMBL/GenBank/DDBJ whole genome shotgun (WGS) entry which is preliminary data.</text>
</comment>
<dbReference type="EMBL" id="MGGL01000015">
    <property type="protein sequence ID" value="OGM26221.1"/>
    <property type="molecule type" value="Genomic_DNA"/>
</dbReference>
<proteinExistence type="predicted"/>
<dbReference type="AlphaFoldDB" id="A0A1F7YFW2"/>
<keyword evidence="2" id="KW-0732">Signal</keyword>
<evidence type="ECO:0000256" key="2">
    <source>
        <dbReference type="SAM" id="SignalP"/>
    </source>
</evidence>
<evidence type="ECO:0000313" key="4">
    <source>
        <dbReference type="Proteomes" id="UP000179221"/>
    </source>
</evidence>
<sequence>MLKLVKIKVMLLGLLLLALFLSSSKPTLAQAEGYYRCLLAGDEDCIATGNCVDPCEVGSCDMFDNNPTACTAPENQNIPCVCSGINWSSLYRIIQPIPQPRQLFFTQSTTIGDIISLLLTYIFPIIGLVLLVYLIYGGFKFLLSAGNPDNAKSAQQVITMALVGFIIIFVSYWVVKIAAIILGIGQISSIF</sequence>
<feature type="signal peptide" evidence="2">
    <location>
        <begin position="1"/>
        <end position="29"/>
    </location>
</feature>
<gene>
    <name evidence="3" type="ORF">A2628_02680</name>
</gene>
<evidence type="ECO:0000256" key="1">
    <source>
        <dbReference type="SAM" id="Phobius"/>
    </source>
</evidence>
<keyword evidence="1" id="KW-1133">Transmembrane helix</keyword>
<protein>
    <recommendedName>
        <fullName evidence="5">Yip1 domain-containing protein</fullName>
    </recommendedName>
</protein>
<feature type="chain" id="PRO_5009533799" description="Yip1 domain-containing protein" evidence="2">
    <location>
        <begin position="30"/>
        <end position="191"/>
    </location>
</feature>
<keyword evidence="1" id="KW-0812">Transmembrane</keyword>
<name>A0A1F7YFW2_9BACT</name>
<keyword evidence="1" id="KW-0472">Membrane</keyword>
<dbReference type="Proteomes" id="UP000179221">
    <property type="component" value="Unassembled WGS sequence"/>
</dbReference>
<reference evidence="3 4" key="1">
    <citation type="journal article" date="2016" name="Nat. Commun.">
        <title>Thousands of microbial genomes shed light on interconnected biogeochemical processes in an aquifer system.</title>
        <authorList>
            <person name="Anantharaman K."/>
            <person name="Brown C.T."/>
            <person name="Hug L.A."/>
            <person name="Sharon I."/>
            <person name="Castelle C.J."/>
            <person name="Probst A.J."/>
            <person name="Thomas B.C."/>
            <person name="Singh A."/>
            <person name="Wilkins M.J."/>
            <person name="Karaoz U."/>
            <person name="Brodie E.L."/>
            <person name="Williams K.H."/>
            <person name="Hubbard S.S."/>
            <person name="Banfield J.F."/>
        </authorList>
    </citation>
    <scope>NUCLEOTIDE SEQUENCE [LARGE SCALE GENOMIC DNA]</scope>
</reference>